<keyword evidence="11" id="KW-1185">Reference proteome</keyword>
<dbReference type="GO" id="GO:0000981">
    <property type="term" value="F:DNA-binding transcription factor activity, RNA polymerase II-specific"/>
    <property type="evidence" value="ECO:0007669"/>
    <property type="project" value="TreeGrafter"/>
</dbReference>
<dbReference type="PANTHER" id="PTHR14003">
    <property type="entry name" value="TRANSCRIPTIONAL REPRESSOR PROTEIN YY"/>
    <property type="match status" value="1"/>
</dbReference>
<keyword evidence="2" id="KW-0479">Metal-binding</keyword>
<dbReference type="SUPFAM" id="SSF57667">
    <property type="entry name" value="beta-beta-alpha zinc fingers"/>
    <property type="match status" value="1"/>
</dbReference>
<dbReference type="InterPro" id="IPR036236">
    <property type="entry name" value="Znf_C2H2_sf"/>
</dbReference>
<dbReference type="GO" id="GO:0008270">
    <property type="term" value="F:zinc ion binding"/>
    <property type="evidence" value="ECO:0007669"/>
    <property type="project" value="UniProtKB-KW"/>
</dbReference>
<evidence type="ECO:0000256" key="2">
    <source>
        <dbReference type="ARBA" id="ARBA00022723"/>
    </source>
</evidence>
<sequence length="202" mass="21944">MPLPGIDSFASSPRHSPPGPQRNVASAAPLFPHFGRPGQQSTLPLPDPNGRRASLSATNLEATATLGIPHGVVLTHSPDEINRDKTGNPTVGPRYGCDFCGKTFSRPSSLKIHIYTHTGEKPYVCNWPHCHRQFSVQSNLKRHAKVHYEAAAALAASKHVGGRTGPPRLDRHHSDLPRSHINLSRQDRDAQAQGKEISPPHA</sequence>
<dbReference type="InterPro" id="IPR013087">
    <property type="entry name" value="Znf_C2H2_type"/>
</dbReference>
<keyword evidence="3" id="KW-0677">Repeat</keyword>
<dbReference type="PROSITE" id="PS00028">
    <property type="entry name" value="ZINC_FINGER_C2H2_1"/>
    <property type="match status" value="2"/>
</dbReference>
<gene>
    <name evidence="10" type="ORF">FFLO_03896</name>
</gene>
<dbReference type="GO" id="GO:0000978">
    <property type="term" value="F:RNA polymerase II cis-regulatory region sequence-specific DNA binding"/>
    <property type="evidence" value="ECO:0007669"/>
    <property type="project" value="TreeGrafter"/>
</dbReference>
<evidence type="ECO:0000256" key="8">
    <source>
        <dbReference type="SAM" id="MobiDB-lite"/>
    </source>
</evidence>
<comment type="caution">
    <text evidence="10">The sequence shown here is derived from an EMBL/GenBank/DDBJ whole genome shotgun (WGS) entry which is preliminary data.</text>
</comment>
<dbReference type="FunFam" id="3.30.160.60:FF:000176">
    <property type="entry name" value="zinc finger protein 70"/>
    <property type="match status" value="1"/>
</dbReference>
<dbReference type="GO" id="GO:0005667">
    <property type="term" value="C:transcription regulator complex"/>
    <property type="evidence" value="ECO:0007669"/>
    <property type="project" value="TreeGrafter"/>
</dbReference>
<dbReference type="SMART" id="SM00355">
    <property type="entry name" value="ZnF_C2H2"/>
    <property type="match status" value="2"/>
</dbReference>
<keyword evidence="6" id="KW-0539">Nucleus</keyword>
<feature type="domain" description="C2H2-type" evidence="9">
    <location>
        <begin position="123"/>
        <end position="152"/>
    </location>
</feature>
<name>A0A8K0JJU3_9TREE</name>
<feature type="domain" description="C2H2-type" evidence="9">
    <location>
        <begin position="95"/>
        <end position="122"/>
    </location>
</feature>
<evidence type="ECO:0000313" key="10">
    <source>
        <dbReference type="EMBL" id="KAG7532021.1"/>
    </source>
</evidence>
<evidence type="ECO:0000256" key="7">
    <source>
        <dbReference type="PROSITE-ProRule" id="PRU00042"/>
    </source>
</evidence>
<dbReference type="Gene3D" id="3.30.160.60">
    <property type="entry name" value="Classic Zinc Finger"/>
    <property type="match status" value="2"/>
</dbReference>
<dbReference type="EMBL" id="JABELV010000076">
    <property type="protein sequence ID" value="KAG7532021.1"/>
    <property type="molecule type" value="Genomic_DNA"/>
</dbReference>
<reference evidence="10" key="1">
    <citation type="submission" date="2020-04" db="EMBL/GenBank/DDBJ databases">
        <title>Analysis of mating type loci in Filobasidium floriforme.</title>
        <authorList>
            <person name="Nowrousian M."/>
        </authorList>
    </citation>
    <scope>NUCLEOTIDE SEQUENCE</scope>
    <source>
        <strain evidence="10">CBS 6242</strain>
    </source>
</reference>
<dbReference type="GO" id="GO:0000785">
    <property type="term" value="C:chromatin"/>
    <property type="evidence" value="ECO:0007669"/>
    <property type="project" value="TreeGrafter"/>
</dbReference>
<proteinExistence type="predicted"/>
<evidence type="ECO:0000256" key="1">
    <source>
        <dbReference type="ARBA" id="ARBA00004123"/>
    </source>
</evidence>
<evidence type="ECO:0000256" key="6">
    <source>
        <dbReference type="ARBA" id="ARBA00023242"/>
    </source>
</evidence>
<evidence type="ECO:0000313" key="11">
    <source>
        <dbReference type="Proteomes" id="UP000812966"/>
    </source>
</evidence>
<evidence type="ECO:0000259" key="9">
    <source>
        <dbReference type="PROSITE" id="PS50157"/>
    </source>
</evidence>
<dbReference type="AlphaFoldDB" id="A0A8K0JJU3"/>
<feature type="region of interest" description="Disordered" evidence="8">
    <location>
        <begin position="156"/>
        <end position="202"/>
    </location>
</feature>
<feature type="region of interest" description="Disordered" evidence="8">
    <location>
        <begin position="1"/>
        <end position="51"/>
    </location>
</feature>
<dbReference type="Pfam" id="PF00096">
    <property type="entry name" value="zf-C2H2"/>
    <property type="match status" value="2"/>
</dbReference>
<evidence type="ECO:0000256" key="3">
    <source>
        <dbReference type="ARBA" id="ARBA00022737"/>
    </source>
</evidence>
<dbReference type="Proteomes" id="UP000812966">
    <property type="component" value="Unassembled WGS sequence"/>
</dbReference>
<keyword evidence="4 7" id="KW-0863">Zinc-finger</keyword>
<accession>A0A8K0JJU3</accession>
<protein>
    <recommendedName>
        <fullName evidence="9">C2H2-type domain-containing protein</fullName>
    </recommendedName>
</protein>
<evidence type="ECO:0000256" key="4">
    <source>
        <dbReference type="ARBA" id="ARBA00022771"/>
    </source>
</evidence>
<dbReference type="PANTHER" id="PTHR14003:SF19">
    <property type="entry name" value="YY2 TRANSCRIPTION FACTOR"/>
    <property type="match status" value="1"/>
</dbReference>
<organism evidence="10 11">
    <name type="scientific">Filobasidium floriforme</name>
    <dbReference type="NCBI Taxonomy" id="5210"/>
    <lineage>
        <taxon>Eukaryota</taxon>
        <taxon>Fungi</taxon>
        <taxon>Dikarya</taxon>
        <taxon>Basidiomycota</taxon>
        <taxon>Agaricomycotina</taxon>
        <taxon>Tremellomycetes</taxon>
        <taxon>Filobasidiales</taxon>
        <taxon>Filobasidiaceae</taxon>
        <taxon>Filobasidium</taxon>
    </lineage>
</organism>
<feature type="compositionally biased region" description="Basic and acidic residues" evidence="8">
    <location>
        <begin position="168"/>
        <end position="178"/>
    </location>
</feature>
<keyword evidence="5" id="KW-0862">Zinc</keyword>
<evidence type="ECO:0000256" key="5">
    <source>
        <dbReference type="ARBA" id="ARBA00022833"/>
    </source>
</evidence>
<comment type="subcellular location">
    <subcellularLocation>
        <location evidence="1">Nucleus</location>
    </subcellularLocation>
</comment>
<dbReference type="PROSITE" id="PS50157">
    <property type="entry name" value="ZINC_FINGER_C2H2_2"/>
    <property type="match status" value="2"/>
</dbReference>
<dbReference type="GO" id="GO:0031519">
    <property type="term" value="C:PcG protein complex"/>
    <property type="evidence" value="ECO:0007669"/>
    <property type="project" value="TreeGrafter"/>
</dbReference>
<dbReference type="FunFam" id="3.30.160.60:FF:000744">
    <property type="entry name" value="zinc finger E-box-binding homeobox 1"/>
    <property type="match status" value="1"/>
</dbReference>